<reference evidence="1" key="1">
    <citation type="submission" date="2021-01" db="EMBL/GenBank/DDBJ databases">
        <authorList>
            <consortium name="Genoscope - CEA"/>
            <person name="William W."/>
        </authorList>
    </citation>
    <scope>NUCLEOTIDE SEQUENCE</scope>
</reference>
<dbReference type="EMBL" id="HG994372">
    <property type="protein sequence ID" value="CAF2114229.1"/>
    <property type="molecule type" value="Genomic_DNA"/>
</dbReference>
<organism evidence="1">
    <name type="scientific">Brassica napus</name>
    <name type="common">Rape</name>
    <dbReference type="NCBI Taxonomy" id="3708"/>
    <lineage>
        <taxon>Eukaryota</taxon>
        <taxon>Viridiplantae</taxon>
        <taxon>Streptophyta</taxon>
        <taxon>Embryophyta</taxon>
        <taxon>Tracheophyta</taxon>
        <taxon>Spermatophyta</taxon>
        <taxon>Magnoliopsida</taxon>
        <taxon>eudicotyledons</taxon>
        <taxon>Gunneridae</taxon>
        <taxon>Pentapetalae</taxon>
        <taxon>rosids</taxon>
        <taxon>malvids</taxon>
        <taxon>Brassicales</taxon>
        <taxon>Brassicaceae</taxon>
        <taxon>Brassiceae</taxon>
        <taxon>Brassica</taxon>
    </lineage>
</organism>
<dbReference type="Proteomes" id="UP001295469">
    <property type="component" value="Chromosome C08"/>
</dbReference>
<protein>
    <submittedName>
        <fullName evidence="1">(rape) hypothetical protein</fullName>
    </submittedName>
</protein>
<name>A0A816UZ67_BRANA</name>
<sequence length="208" mass="23446">MDRSKPARASMLIGPRPAAFTITILLSSMMMTLSRSLKPILIYSTGSARNQLVTTIRKTRQHMNLSSLFMPIFTGLLGSSRASSSCAGQNTTKQIALELPRMTPRSQDWSRMLPLLVTKLTIDSWLCFYLLSLDRSCCLLVSKATCSEPCISLQSKWLLSFRLKDKEFSLAKFLNSISWQSFHHHFAPNPSFQFICSITITQTRILTS</sequence>
<evidence type="ECO:0000313" key="1">
    <source>
        <dbReference type="EMBL" id="CAF2114229.1"/>
    </source>
</evidence>
<accession>A0A816UZ67</accession>
<proteinExistence type="predicted"/>
<dbReference type="AlphaFoldDB" id="A0A816UZ67"/>
<gene>
    <name evidence="1" type="ORF">DARMORV10_C08P40560.1</name>
</gene>